<comment type="caution">
    <text evidence="3">The sequence shown here is derived from an EMBL/GenBank/DDBJ whole genome shotgun (WGS) entry which is preliminary data.</text>
</comment>
<keyword evidence="4" id="KW-1185">Reference proteome</keyword>
<dbReference type="Proteomes" id="UP000603453">
    <property type="component" value="Unassembled WGS sequence"/>
</dbReference>
<dbReference type="PROSITE" id="PS00028">
    <property type="entry name" value="ZINC_FINGER_C2H2_1"/>
    <property type="match status" value="1"/>
</dbReference>
<reference evidence="3" key="1">
    <citation type="submission" date="2020-12" db="EMBL/GenBank/DDBJ databases">
        <title>Metabolic potential, ecology and presence of endohyphal bacteria is reflected in genomic diversity of Mucoromycotina.</title>
        <authorList>
            <person name="Muszewska A."/>
            <person name="Okrasinska A."/>
            <person name="Steczkiewicz K."/>
            <person name="Drgas O."/>
            <person name="Orlowska M."/>
            <person name="Perlinska-Lenart U."/>
            <person name="Aleksandrzak-Piekarczyk T."/>
            <person name="Szatraj K."/>
            <person name="Zielenkiewicz U."/>
            <person name="Pilsyk S."/>
            <person name="Malc E."/>
            <person name="Mieczkowski P."/>
            <person name="Kruszewska J.S."/>
            <person name="Biernat P."/>
            <person name="Pawlowska J."/>
        </authorList>
    </citation>
    <scope>NUCLEOTIDE SEQUENCE</scope>
    <source>
        <strain evidence="3">WA0000017839</strain>
    </source>
</reference>
<evidence type="ECO:0000313" key="3">
    <source>
        <dbReference type="EMBL" id="KAG2210919.1"/>
    </source>
</evidence>
<keyword evidence="1" id="KW-0862">Zinc</keyword>
<proteinExistence type="predicted"/>
<accession>A0A8H7RH59</accession>
<name>A0A8H7RH59_9FUNG</name>
<evidence type="ECO:0000259" key="2">
    <source>
        <dbReference type="PROSITE" id="PS50157"/>
    </source>
</evidence>
<evidence type="ECO:0000313" key="4">
    <source>
        <dbReference type="Proteomes" id="UP000603453"/>
    </source>
</evidence>
<dbReference type="PROSITE" id="PS50157">
    <property type="entry name" value="ZINC_FINGER_C2H2_2"/>
    <property type="match status" value="1"/>
</dbReference>
<dbReference type="InterPro" id="IPR013087">
    <property type="entry name" value="Znf_C2H2_type"/>
</dbReference>
<feature type="domain" description="C2H2-type" evidence="2">
    <location>
        <begin position="60"/>
        <end position="85"/>
    </location>
</feature>
<keyword evidence="1" id="KW-0863">Zinc-finger</keyword>
<sequence>MNNQEIIAEGERLIVPERVEVAPRNSLIETLFIKLNQPKNEKSLKEVDVEDVDILIKDELTCGKCHRTFNAKSSLIKHLKVKHHTVIVGVKHGRPDQGGRLAYTISASSERRPIQIPF</sequence>
<evidence type="ECO:0000256" key="1">
    <source>
        <dbReference type="PROSITE-ProRule" id="PRU00042"/>
    </source>
</evidence>
<dbReference type="EMBL" id="JAEPRD010000010">
    <property type="protein sequence ID" value="KAG2210919.1"/>
    <property type="molecule type" value="Genomic_DNA"/>
</dbReference>
<keyword evidence="1" id="KW-0479">Metal-binding</keyword>
<dbReference type="AlphaFoldDB" id="A0A8H7RH59"/>
<dbReference type="GO" id="GO:0008270">
    <property type="term" value="F:zinc ion binding"/>
    <property type="evidence" value="ECO:0007669"/>
    <property type="project" value="UniProtKB-KW"/>
</dbReference>
<gene>
    <name evidence="3" type="ORF">INT47_000073</name>
</gene>
<protein>
    <recommendedName>
        <fullName evidence="2">C2H2-type domain-containing protein</fullName>
    </recommendedName>
</protein>
<organism evidence="3 4">
    <name type="scientific">Mucor saturninus</name>
    <dbReference type="NCBI Taxonomy" id="64648"/>
    <lineage>
        <taxon>Eukaryota</taxon>
        <taxon>Fungi</taxon>
        <taxon>Fungi incertae sedis</taxon>
        <taxon>Mucoromycota</taxon>
        <taxon>Mucoromycotina</taxon>
        <taxon>Mucoromycetes</taxon>
        <taxon>Mucorales</taxon>
        <taxon>Mucorineae</taxon>
        <taxon>Mucoraceae</taxon>
        <taxon>Mucor</taxon>
    </lineage>
</organism>